<evidence type="ECO:0000313" key="6">
    <source>
        <dbReference type="Proteomes" id="UP001233172"/>
    </source>
</evidence>
<dbReference type="PANTHER" id="PTHR10903">
    <property type="entry name" value="GTPASE, IMAP FAMILY MEMBER-RELATED"/>
    <property type="match status" value="1"/>
</dbReference>
<protein>
    <submittedName>
        <fullName evidence="5">GTPase IMAP family member 8</fullName>
    </submittedName>
</protein>
<dbReference type="GO" id="GO:0005525">
    <property type="term" value="F:GTP binding"/>
    <property type="evidence" value="ECO:0007669"/>
    <property type="project" value="UniProtKB-KW"/>
</dbReference>
<reference evidence="5" key="1">
    <citation type="journal article" date="2023" name="PLoS Negl. Trop. Dis.">
        <title>A genome sequence for Biomphalaria pfeifferi, the major vector snail for the human-infecting parasite Schistosoma mansoni.</title>
        <authorList>
            <person name="Bu L."/>
            <person name="Lu L."/>
            <person name="Laidemitt M.R."/>
            <person name="Zhang S.M."/>
            <person name="Mutuku M."/>
            <person name="Mkoji G."/>
            <person name="Steinauer M."/>
            <person name="Loker E.S."/>
        </authorList>
    </citation>
    <scope>NUCLEOTIDE SEQUENCE</scope>
    <source>
        <strain evidence="5">KasaAsao</strain>
    </source>
</reference>
<comment type="caution">
    <text evidence="5">The sequence shown here is derived from an EMBL/GenBank/DDBJ whole genome shotgun (WGS) entry which is preliminary data.</text>
</comment>
<keyword evidence="2" id="KW-0547">Nucleotide-binding</keyword>
<accession>A0AAD8FKS9</accession>
<evidence type="ECO:0000256" key="3">
    <source>
        <dbReference type="ARBA" id="ARBA00023134"/>
    </source>
</evidence>
<feature type="domain" description="AIG1-type G" evidence="4">
    <location>
        <begin position="3"/>
        <end position="204"/>
    </location>
</feature>
<dbReference type="Pfam" id="PF04548">
    <property type="entry name" value="AIG1"/>
    <property type="match status" value="2"/>
</dbReference>
<dbReference type="InterPro" id="IPR006703">
    <property type="entry name" value="G_AIG1"/>
</dbReference>
<comment type="similarity">
    <text evidence="1">Belongs to the TRAFAC class TrmE-Era-EngA-EngB-Septin-like GTPase superfamily. AIG1/Toc34/Toc159-like paraseptin GTPase family. IAN subfamily.</text>
</comment>
<evidence type="ECO:0000259" key="4">
    <source>
        <dbReference type="Pfam" id="PF04548"/>
    </source>
</evidence>
<gene>
    <name evidence="5" type="ORF">Bpfe_003229</name>
</gene>
<dbReference type="InterPro" id="IPR045058">
    <property type="entry name" value="GIMA/IAN/Toc"/>
</dbReference>
<dbReference type="Gene3D" id="3.40.50.300">
    <property type="entry name" value="P-loop containing nucleotide triphosphate hydrolases"/>
    <property type="match status" value="2"/>
</dbReference>
<dbReference type="InterPro" id="IPR027417">
    <property type="entry name" value="P-loop_NTPase"/>
</dbReference>
<dbReference type="PANTHER" id="PTHR10903:SF184">
    <property type="entry name" value="GTP-BINDING PROTEIN A"/>
    <property type="match status" value="1"/>
</dbReference>
<proteinExistence type="inferred from homology"/>
<evidence type="ECO:0000256" key="2">
    <source>
        <dbReference type="ARBA" id="ARBA00022741"/>
    </source>
</evidence>
<feature type="domain" description="AIG1-type G" evidence="4">
    <location>
        <begin position="384"/>
        <end position="451"/>
    </location>
</feature>
<reference evidence="5" key="2">
    <citation type="submission" date="2023-04" db="EMBL/GenBank/DDBJ databases">
        <authorList>
            <person name="Bu L."/>
            <person name="Lu L."/>
            <person name="Laidemitt M.R."/>
            <person name="Zhang S.M."/>
            <person name="Mutuku M."/>
            <person name="Mkoji G."/>
            <person name="Steinauer M."/>
            <person name="Loker E.S."/>
        </authorList>
    </citation>
    <scope>NUCLEOTIDE SEQUENCE</scope>
    <source>
        <strain evidence="5">KasaAsao</strain>
        <tissue evidence="5">Whole Snail</tissue>
    </source>
</reference>
<sequence length="461" mass="52531">MVHVILLGKPGNGKSAARDNILVASYLSDNTASQWESNPINGAGELKNEKVSAIDELHLSNLNDVTAIQDAEKVIQLSGVGIDAFMFVHTFGENLDESEVKIIERSKYIFGKDVFNIFGIIILTHSLGEVAYQRTSDWMKKQSGITKDLFEECSGQFALFNYTFKDQQNLEQLGVLYNWIHLRSTSKRKRYTLANFFDANKKRQRLTLKQISPRRLEECNEYLRTIQMFVQQQTEFHELKIIKSDLEAYIDKINIEFGGNIKYSINILQRINEEINNVKSKIKFLNSTRNVLNSRPLTNPLYWTSESSEILTRKANSLQADKQYSFSPEESKPENGMVNRKNINYTDENPSKHVIPNPDYQHCEHCEESASHKKNQGDHTRDVNLILVGNAGNGKSATGNSILGRNVFKTTTWTSTKVSKCVLESFEFEGLQINVIDCLLLTETKTKKNSLSLRLSGQRKL</sequence>
<evidence type="ECO:0000256" key="1">
    <source>
        <dbReference type="ARBA" id="ARBA00008535"/>
    </source>
</evidence>
<name>A0AAD8FKS9_BIOPF</name>
<dbReference type="SUPFAM" id="SSF52540">
    <property type="entry name" value="P-loop containing nucleoside triphosphate hydrolases"/>
    <property type="match status" value="1"/>
</dbReference>
<dbReference type="Proteomes" id="UP001233172">
    <property type="component" value="Unassembled WGS sequence"/>
</dbReference>
<keyword evidence="6" id="KW-1185">Reference proteome</keyword>
<dbReference type="AlphaFoldDB" id="A0AAD8FKS9"/>
<dbReference type="EMBL" id="JASAOG010000008">
    <property type="protein sequence ID" value="KAK0067131.1"/>
    <property type="molecule type" value="Genomic_DNA"/>
</dbReference>
<keyword evidence="3" id="KW-0342">GTP-binding</keyword>
<evidence type="ECO:0000313" key="5">
    <source>
        <dbReference type="EMBL" id="KAK0067131.1"/>
    </source>
</evidence>
<organism evidence="5 6">
    <name type="scientific">Biomphalaria pfeifferi</name>
    <name type="common">Bloodfluke planorb</name>
    <name type="synonym">Freshwater snail</name>
    <dbReference type="NCBI Taxonomy" id="112525"/>
    <lineage>
        <taxon>Eukaryota</taxon>
        <taxon>Metazoa</taxon>
        <taxon>Spiralia</taxon>
        <taxon>Lophotrochozoa</taxon>
        <taxon>Mollusca</taxon>
        <taxon>Gastropoda</taxon>
        <taxon>Heterobranchia</taxon>
        <taxon>Euthyneura</taxon>
        <taxon>Panpulmonata</taxon>
        <taxon>Hygrophila</taxon>
        <taxon>Lymnaeoidea</taxon>
        <taxon>Planorbidae</taxon>
        <taxon>Biomphalaria</taxon>
    </lineage>
</organism>